<reference evidence="2 3" key="1">
    <citation type="submission" date="2023-11" db="EMBL/GenBank/DDBJ databases">
        <authorList>
            <person name="Hedman E."/>
            <person name="Englund M."/>
            <person name="Stromberg M."/>
            <person name="Nyberg Akerstrom W."/>
            <person name="Nylinder S."/>
            <person name="Jareborg N."/>
            <person name="Kallberg Y."/>
            <person name="Kronander E."/>
        </authorList>
    </citation>
    <scope>NUCLEOTIDE SEQUENCE [LARGE SCALE GENOMIC DNA]</scope>
</reference>
<keyword evidence="3" id="KW-1185">Reference proteome</keyword>
<feature type="compositionally biased region" description="Polar residues" evidence="1">
    <location>
        <begin position="227"/>
        <end position="244"/>
    </location>
</feature>
<evidence type="ECO:0000313" key="2">
    <source>
        <dbReference type="EMBL" id="CAK1587037.1"/>
    </source>
</evidence>
<feature type="region of interest" description="Disordered" evidence="1">
    <location>
        <begin position="212"/>
        <end position="244"/>
    </location>
</feature>
<dbReference type="EMBL" id="CAVLGL010000081">
    <property type="protein sequence ID" value="CAK1587037.1"/>
    <property type="molecule type" value="Genomic_DNA"/>
</dbReference>
<organism evidence="2 3">
    <name type="scientific">Parnassius mnemosyne</name>
    <name type="common">clouded apollo</name>
    <dbReference type="NCBI Taxonomy" id="213953"/>
    <lineage>
        <taxon>Eukaryota</taxon>
        <taxon>Metazoa</taxon>
        <taxon>Ecdysozoa</taxon>
        <taxon>Arthropoda</taxon>
        <taxon>Hexapoda</taxon>
        <taxon>Insecta</taxon>
        <taxon>Pterygota</taxon>
        <taxon>Neoptera</taxon>
        <taxon>Endopterygota</taxon>
        <taxon>Lepidoptera</taxon>
        <taxon>Glossata</taxon>
        <taxon>Ditrysia</taxon>
        <taxon>Papilionoidea</taxon>
        <taxon>Papilionidae</taxon>
        <taxon>Parnassiinae</taxon>
        <taxon>Parnassini</taxon>
        <taxon>Parnassius</taxon>
        <taxon>Driopa</taxon>
    </lineage>
</organism>
<gene>
    <name evidence="2" type="ORF">PARMNEM_LOCUS7911</name>
</gene>
<accession>A0AAV1KY41</accession>
<proteinExistence type="predicted"/>
<dbReference type="AlphaFoldDB" id="A0AAV1KY41"/>
<feature type="compositionally biased region" description="Low complexity" evidence="1">
    <location>
        <begin position="498"/>
        <end position="511"/>
    </location>
</feature>
<dbReference type="Proteomes" id="UP001314205">
    <property type="component" value="Unassembled WGS sequence"/>
</dbReference>
<name>A0AAV1KY41_9NEOP</name>
<feature type="region of interest" description="Disordered" evidence="1">
    <location>
        <begin position="486"/>
        <end position="513"/>
    </location>
</feature>
<evidence type="ECO:0008006" key="4">
    <source>
        <dbReference type="Google" id="ProtNLM"/>
    </source>
</evidence>
<feature type="region of interest" description="Disordered" evidence="1">
    <location>
        <begin position="518"/>
        <end position="537"/>
    </location>
</feature>
<comment type="caution">
    <text evidence="2">The sequence shown here is derived from an EMBL/GenBank/DDBJ whole genome shotgun (WGS) entry which is preliminary data.</text>
</comment>
<sequence length="1241" mass="138118">MNNPALTPKKISRLLQYAEDQSFSAKKELPLREEEMKRSDAQEGILNKSNIHFESSSGILDLERVEGFGETAIGAMSLSKSTAFSPGEMTGRSTGTEDIKSHTINLGPAKIDDMFEGYGRHSFALESLTSNLDKQTLEVNDIMRHSIATNYSFHSKRDLTADEASLIIRQAPLPVQQGTQVNITTENVLDSNSNMSMGSYFKDRCPEFSKMLGKTQSPDRPVRPSISEVSLSASSKETNAGNEINNTYKIDQSLDCIPVRQSRGANLDKAVPTKDSIFNMNHTNQTNMHCNYTIPEISVNSCNVDIEQHFKKPYSNKNQASKLYAVQKDMHNRIDQNLLQQRFYQSLNMDQFLKRAHQSHFQIPTEESGASVDNENESSLSISKIADYLGKQSNVSVTGMLQLNNQKKQTNKKQPLTELHMNVQNNRYNNDEVAVTNLKDTKQMDMASSAGTINTVISFDKLKISQEKRDIPAVIITRNSISKNECNNIENKTGAGRSKSPSSKSQSTLSTVQENFTSFKSNDSPLQNSKGEVNLTHIPSPNVEYKELDKSVDWQEVLQQKHLKQESLAKEQWVQIRSPNVNGFVGVSSSVTITITTLADSWLTAKFQFNNLPNEGRDLAIELPRQPLLLSPGKTEQFTLYITSNIEINTTLLFTLLLKDASIDGDIEQNGELEVNFKMPTIQALSCDGMNKLLFPPIQENSTYTKSFVIISDCPVDLQLDLSVIESDSMFTIRNVQEIRKNDVSKALMDRQNFTDEDHHKIGKSKGKVLNKQLCRLTSGNAIKVSITFTAPKLTELDLTENKITCKGALNVNLMGVKSVLKKIDLLGVVGSANLVVEISTNKLCIANEPTTIILRNSGPISGCWMVKLKTIANENIVPFQISPQKFEICPGGEKELNILYTGSQDEVNEAILILEDVVTGKKNTIDITGGTEKPATFPIKTNYITMSWVRAGRKELSLRNSTNKKIQIRCQIVGEGFSIDLPGVESRGIYCVAFGPQDCRSLPIVFAPSSTAPHVAALHLVYDKNSDFSRKVKLFGCSSGECVRWSGLVTYGDTALLRAATRAPLSLPLYNKYSVPAFVAATVHFNLQYRWCAEGSQLEGARRVVCARSRHALRLRVDWARVERRARALAASALAALTVLTGPELTRRRILRIIRNKSTGELDTSLLPDHLKILAEEFEGQEIVSDECLKDFEETTSSLNELIESLQELNAQIDLPQDFADENTIIISDDTVLEHHTLCD</sequence>
<evidence type="ECO:0000256" key="1">
    <source>
        <dbReference type="SAM" id="MobiDB-lite"/>
    </source>
</evidence>
<evidence type="ECO:0000313" key="3">
    <source>
        <dbReference type="Proteomes" id="UP001314205"/>
    </source>
</evidence>
<feature type="compositionally biased region" description="Polar residues" evidence="1">
    <location>
        <begin position="518"/>
        <end position="531"/>
    </location>
</feature>
<protein>
    <recommendedName>
        <fullName evidence="4">Centrosomal protein of 192 kDa</fullName>
    </recommendedName>
</protein>